<accession>A0ACC0AYP6</accession>
<dbReference type="Proteomes" id="UP001060085">
    <property type="component" value="Linkage Group LG04"/>
</dbReference>
<proteinExistence type="predicted"/>
<evidence type="ECO:0000313" key="1">
    <source>
        <dbReference type="EMBL" id="KAI5665572.1"/>
    </source>
</evidence>
<keyword evidence="2" id="KW-1185">Reference proteome</keyword>
<gene>
    <name evidence="1" type="ORF">M9H77_15425</name>
</gene>
<protein>
    <submittedName>
        <fullName evidence="1">Uncharacterized protein</fullName>
    </submittedName>
</protein>
<dbReference type="EMBL" id="CM044704">
    <property type="protein sequence ID" value="KAI5665572.1"/>
    <property type="molecule type" value="Genomic_DNA"/>
</dbReference>
<sequence>MVLSPGNDQLFSFRSPYTKTLFNPFSVPATFFIFPNRSSKFQHLQPRHLLCRKNSAVSPDADTRTLPQSAIQRIAEKLRSLGYVEDEKDKDSSTTNNKGTSSPGEIFVPLPTQLPKYRVGHTFDSSWSTPENSVPEPGSGNAIQRYHELRNVVIKEKIQERSKKKEYVPTLAELKLPQEELKRLRTIGIGLKKKLKVGKAGITEGIVNGIHERWRQTELVKINCEDICRMNMRRTHDLLERKTGGLVIWRSGSNIVLYRGADYKYPYFLSEECSRNVASEEVPHNHGTTASSSEVAVESASLNSSNKVSHPPLIQGVGSPNRVRFQLPGEAQLAEEADSLLAGLGPRFTDWWGYEPLPVDGDLLPAVVPGFRRPFRLLPYGVNPKLTNDEMTILKRLGRPLPCHFALGRNRKLQGLAAAIIKLWEKCEIAKIAIKRGVQNTNSELMAEELKLLTGGILLSRDREFIVLYRGKDFLPAAVSSAIEERRKYELANKRKGTDKNLPGVGENEHEQQTSGQVCEYEKNRKDQKFELSSEERELKSTEAAVGRTSAKLSEALAKKAHAEKILAKLENEEISQQPDVDKEGITEDEKYMLRKIGLTMKPFLLLGRRGVFAGTVENMHLHWKYRELVKIITGGRSIEEVHVVARTLEAESGGILVAVERVSKGYAIIVYRGKNYTRPASLRPQSLLNKRQAMKRSIEAQRRESLKLHVLKLSQNIDDLKLQLGKHEDGGNMDLAKESEHQQGNEQEMHEMQSTEGGALVTTESCVQSPLGSECNQEVTGSHETDSASPKLNDASQSSLDFPSPDFQTDITVYESDHLPESFIKDTEEKIIMNGVDESRITSFSSDSSKTCRQTSLSATSDAKPRLNDIKTMESSTDSPKSDSRLSVHTVTENGYSSKAVRLPNKDRLLLRKQALKMKKRPLFAIGKSNQIDGVAEAIKTHFRRYPLAMVNVKGRAKGTSVQEVVLKLEEVTGAVLVSQEPSKIILYRGWGSQEEPKSTKGKSKINSSPSAGMESKTRHVISPELISAIRLECGLQSDLD</sequence>
<reference evidence="2" key="1">
    <citation type="journal article" date="2023" name="Nat. Plants">
        <title>Single-cell RNA sequencing provides a high-resolution roadmap for understanding the multicellular compartmentation of specialized metabolism.</title>
        <authorList>
            <person name="Sun S."/>
            <person name="Shen X."/>
            <person name="Li Y."/>
            <person name="Li Y."/>
            <person name="Wang S."/>
            <person name="Li R."/>
            <person name="Zhang H."/>
            <person name="Shen G."/>
            <person name="Guo B."/>
            <person name="Wei J."/>
            <person name="Xu J."/>
            <person name="St-Pierre B."/>
            <person name="Chen S."/>
            <person name="Sun C."/>
        </authorList>
    </citation>
    <scope>NUCLEOTIDE SEQUENCE [LARGE SCALE GENOMIC DNA]</scope>
</reference>
<evidence type="ECO:0000313" key="2">
    <source>
        <dbReference type="Proteomes" id="UP001060085"/>
    </source>
</evidence>
<comment type="caution">
    <text evidence="1">The sequence shown here is derived from an EMBL/GenBank/DDBJ whole genome shotgun (WGS) entry which is preliminary data.</text>
</comment>
<name>A0ACC0AYP6_CATRO</name>
<organism evidence="1 2">
    <name type="scientific">Catharanthus roseus</name>
    <name type="common">Madagascar periwinkle</name>
    <name type="synonym">Vinca rosea</name>
    <dbReference type="NCBI Taxonomy" id="4058"/>
    <lineage>
        <taxon>Eukaryota</taxon>
        <taxon>Viridiplantae</taxon>
        <taxon>Streptophyta</taxon>
        <taxon>Embryophyta</taxon>
        <taxon>Tracheophyta</taxon>
        <taxon>Spermatophyta</taxon>
        <taxon>Magnoliopsida</taxon>
        <taxon>eudicotyledons</taxon>
        <taxon>Gunneridae</taxon>
        <taxon>Pentapetalae</taxon>
        <taxon>asterids</taxon>
        <taxon>lamiids</taxon>
        <taxon>Gentianales</taxon>
        <taxon>Apocynaceae</taxon>
        <taxon>Rauvolfioideae</taxon>
        <taxon>Vinceae</taxon>
        <taxon>Catharanthinae</taxon>
        <taxon>Catharanthus</taxon>
    </lineage>
</organism>